<dbReference type="PROSITE" id="PS51904">
    <property type="entry name" value="GLYCOSYL_HYDROL_F25_2"/>
    <property type="match status" value="1"/>
</dbReference>
<accession>A0A9D1UCQ4</accession>
<sequence>MDSKLRRMAILISMGAILLISVLVLYANRESFSAGGQETLQDGQTVQDSQTVQSIQGGQDAPQAQSAPGGQIGDDLSAFLEDETFFDREINPVLEAARNQENRLSLMVTSVEKDLRIQIVDMSGELVSGESFYVRLDDSEEYKDLDQDGVIYIGGLSAGEYYVELLPIEGYKVPTNETRVRVKDKVEYLAIEDISLLIKTEDEIDAQAEDSGVQDAIEDADSTEIRKLQTATGNSKVGIDVSKWNGDIDWDKVKNAGVEFAIVRAGYRGSVTGSLVEDPYFETNMKGAAASGIPVGVYFFTQAVNEVEAVEEASAVLNLVREYKIDYPIFIDTESAGGNGRADGLDVETRTLVCEAFCRTIENAGYRAGVYGSRNWYNSYLETARLENYCIWLAEYRSIPIYQGYYQMWQYTSKGRIDGIQGNVDMNVSYLGIDE</sequence>
<dbReference type="AlphaFoldDB" id="A0A9D1UCQ4"/>
<dbReference type="InterPro" id="IPR017853">
    <property type="entry name" value="GH"/>
</dbReference>
<dbReference type="CDD" id="cd06414">
    <property type="entry name" value="GH25_LytC-like"/>
    <property type="match status" value="1"/>
</dbReference>
<keyword evidence="3" id="KW-0326">Glycosidase</keyword>
<name>A0A9D1UCQ4_9FIRM</name>
<evidence type="ECO:0000256" key="3">
    <source>
        <dbReference type="ARBA" id="ARBA00023295"/>
    </source>
</evidence>
<dbReference type="GO" id="GO:0016998">
    <property type="term" value="P:cell wall macromolecule catabolic process"/>
    <property type="evidence" value="ECO:0007669"/>
    <property type="project" value="InterPro"/>
</dbReference>
<keyword evidence="5" id="KW-1133">Transmembrane helix</keyword>
<reference evidence="6" key="2">
    <citation type="submission" date="2021-04" db="EMBL/GenBank/DDBJ databases">
        <authorList>
            <person name="Gilroy R."/>
        </authorList>
    </citation>
    <scope>NUCLEOTIDE SEQUENCE</scope>
    <source>
        <strain evidence="6">CHK195-6426</strain>
    </source>
</reference>
<evidence type="ECO:0000313" key="6">
    <source>
        <dbReference type="EMBL" id="HIW82438.1"/>
    </source>
</evidence>
<dbReference type="PANTHER" id="PTHR34135">
    <property type="entry name" value="LYSOZYME"/>
    <property type="match status" value="1"/>
</dbReference>
<protein>
    <submittedName>
        <fullName evidence="6">Glycoside hydrolase family 25 protein</fullName>
    </submittedName>
</protein>
<dbReference type="Pfam" id="PF01183">
    <property type="entry name" value="Glyco_hydro_25"/>
    <property type="match status" value="1"/>
</dbReference>
<keyword evidence="5" id="KW-0812">Transmembrane</keyword>
<gene>
    <name evidence="6" type="ORF">H9742_13130</name>
</gene>
<dbReference type="PANTHER" id="PTHR34135:SF2">
    <property type="entry name" value="LYSOZYME"/>
    <property type="match status" value="1"/>
</dbReference>
<reference evidence="6" key="1">
    <citation type="journal article" date="2021" name="PeerJ">
        <title>Extensive microbial diversity within the chicken gut microbiome revealed by metagenomics and culture.</title>
        <authorList>
            <person name="Gilroy R."/>
            <person name="Ravi A."/>
            <person name="Getino M."/>
            <person name="Pursley I."/>
            <person name="Horton D.L."/>
            <person name="Alikhan N.F."/>
            <person name="Baker D."/>
            <person name="Gharbi K."/>
            <person name="Hall N."/>
            <person name="Watson M."/>
            <person name="Adriaenssens E.M."/>
            <person name="Foster-Nyarko E."/>
            <person name="Jarju S."/>
            <person name="Secka A."/>
            <person name="Antonio M."/>
            <person name="Oren A."/>
            <person name="Chaudhuri R.R."/>
            <person name="La Ragione R."/>
            <person name="Hildebrand F."/>
            <person name="Pallen M.J."/>
        </authorList>
    </citation>
    <scope>NUCLEOTIDE SEQUENCE</scope>
    <source>
        <strain evidence="6">CHK195-6426</strain>
    </source>
</reference>
<keyword evidence="2 6" id="KW-0378">Hydrolase</keyword>
<evidence type="ECO:0000256" key="5">
    <source>
        <dbReference type="SAM" id="Phobius"/>
    </source>
</evidence>
<feature type="transmembrane region" description="Helical" evidence="5">
    <location>
        <begin position="9"/>
        <end position="27"/>
    </location>
</feature>
<comment type="similarity">
    <text evidence="1">Belongs to the glycosyl hydrolase 25 family.</text>
</comment>
<proteinExistence type="inferred from homology"/>
<feature type="region of interest" description="Disordered" evidence="4">
    <location>
        <begin position="38"/>
        <end position="68"/>
    </location>
</feature>
<evidence type="ECO:0000256" key="1">
    <source>
        <dbReference type="ARBA" id="ARBA00010646"/>
    </source>
</evidence>
<dbReference type="SMART" id="SM00641">
    <property type="entry name" value="Glyco_25"/>
    <property type="match status" value="1"/>
</dbReference>
<keyword evidence="5" id="KW-0472">Membrane</keyword>
<evidence type="ECO:0000256" key="2">
    <source>
        <dbReference type="ARBA" id="ARBA00022801"/>
    </source>
</evidence>
<dbReference type="EMBL" id="DXGH01000072">
    <property type="protein sequence ID" value="HIW82438.1"/>
    <property type="molecule type" value="Genomic_DNA"/>
</dbReference>
<dbReference type="GO" id="GO:0003796">
    <property type="term" value="F:lysozyme activity"/>
    <property type="evidence" value="ECO:0007669"/>
    <property type="project" value="InterPro"/>
</dbReference>
<evidence type="ECO:0000313" key="7">
    <source>
        <dbReference type="Proteomes" id="UP000824265"/>
    </source>
</evidence>
<organism evidence="6 7">
    <name type="scientific">Candidatus Acetatifactor stercoripullorum</name>
    <dbReference type="NCBI Taxonomy" id="2838414"/>
    <lineage>
        <taxon>Bacteria</taxon>
        <taxon>Bacillati</taxon>
        <taxon>Bacillota</taxon>
        <taxon>Clostridia</taxon>
        <taxon>Lachnospirales</taxon>
        <taxon>Lachnospiraceae</taxon>
        <taxon>Acetatifactor</taxon>
    </lineage>
</organism>
<dbReference type="SUPFAM" id="SSF51445">
    <property type="entry name" value="(Trans)glycosidases"/>
    <property type="match status" value="1"/>
</dbReference>
<evidence type="ECO:0000256" key="4">
    <source>
        <dbReference type="SAM" id="MobiDB-lite"/>
    </source>
</evidence>
<dbReference type="InterPro" id="IPR018077">
    <property type="entry name" value="Glyco_hydro_fam25_subgr"/>
</dbReference>
<dbReference type="Gene3D" id="3.20.20.80">
    <property type="entry name" value="Glycosidases"/>
    <property type="match status" value="1"/>
</dbReference>
<comment type="caution">
    <text evidence="6">The sequence shown here is derived from an EMBL/GenBank/DDBJ whole genome shotgun (WGS) entry which is preliminary data.</text>
</comment>
<dbReference type="InterPro" id="IPR002053">
    <property type="entry name" value="Glyco_hydro_25"/>
</dbReference>
<dbReference type="Proteomes" id="UP000824265">
    <property type="component" value="Unassembled WGS sequence"/>
</dbReference>
<dbReference type="GO" id="GO:0016052">
    <property type="term" value="P:carbohydrate catabolic process"/>
    <property type="evidence" value="ECO:0007669"/>
    <property type="project" value="TreeGrafter"/>
</dbReference>
<dbReference type="GO" id="GO:0009253">
    <property type="term" value="P:peptidoglycan catabolic process"/>
    <property type="evidence" value="ECO:0007669"/>
    <property type="project" value="InterPro"/>
</dbReference>